<dbReference type="AlphaFoldDB" id="A0A3B4F903"/>
<evidence type="ECO:0000256" key="7">
    <source>
        <dbReference type="ARBA" id="ARBA00040677"/>
    </source>
</evidence>
<accession>A0A3B4F903</accession>
<evidence type="ECO:0000259" key="9">
    <source>
        <dbReference type="SMART" id="SM00043"/>
    </source>
</evidence>
<dbReference type="SMART" id="SM00043">
    <property type="entry name" value="CY"/>
    <property type="match status" value="1"/>
</dbReference>
<dbReference type="GO" id="GO:0004869">
    <property type="term" value="F:cysteine-type endopeptidase inhibitor activity"/>
    <property type="evidence" value="ECO:0007669"/>
    <property type="project" value="UniProtKB-KW"/>
</dbReference>
<evidence type="ECO:0000313" key="10">
    <source>
        <dbReference type="Ensembl" id="ENSPNYP00000005706.1"/>
    </source>
</evidence>
<dbReference type="GeneTree" id="ENSGT00940000155717"/>
<dbReference type="Pfam" id="PF00031">
    <property type="entry name" value="Cystatin"/>
    <property type="match status" value="1"/>
</dbReference>
<keyword evidence="3" id="KW-0963">Cytoplasm</keyword>
<evidence type="ECO:0000256" key="1">
    <source>
        <dbReference type="ARBA" id="ARBA00004496"/>
    </source>
</evidence>
<comment type="subcellular location">
    <subcellularLocation>
        <location evidence="1">Cytoplasm</location>
    </subcellularLocation>
</comment>
<dbReference type="CDD" id="cd00042">
    <property type="entry name" value="CY"/>
    <property type="match status" value="1"/>
</dbReference>
<evidence type="ECO:0000256" key="5">
    <source>
        <dbReference type="ARBA" id="ARBA00022704"/>
    </source>
</evidence>
<keyword evidence="4" id="KW-0646">Protease inhibitor</keyword>
<protein>
    <recommendedName>
        <fullName evidence="7">Cystatin-B</fullName>
    </recommendedName>
    <alternativeName>
        <fullName evidence="8">Stefin-B</fullName>
    </alternativeName>
</protein>
<dbReference type="GO" id="GO:0005829">
    <property type="term" value="C:cytosol"/>
    <property type="evidence" value="ECO:0007669"/>
    <property type="project" value="TreeGrafter"/>
</dbReference>
<dbReference type="InterPro" id="IPR000010">
    <property type="entry name" value="Cystatin_dom"/>
</dbReference>
<reference evidence="10" key="1">
    <citation type="submission" date="2023-09" db="UniProtKB">
        <authorList>
            <consortium name="Ensembl"/>
        </authorList>
    </citation>
    <scope>IDENTIFICATION</scope>
</reference>
<dbReference type="GO" id="GO:0071220">
    <property type="term" value="P:cellular response to bacterial lipoprotein"/>
    <property type="evidence" value="ECO:0007669"/>
    <property type="project" value="UniProtKB-ARBA"/>
</dbReference>
<evidence type="ECO:0000256" key="4">
    <source>
        <dbReference type="ARBA" id="ARBA00022690"/>
    </source>
</evidence>
<keyword evidence="6" id="KW-0391">Immunity</keyword>
<evidence type="ECO:0000256" key="3">
    <source>
        <dbReference type="ARBA" id="ARBA00022490"/>
    </source>
</evidence>
<keyword evidence="5" id="KW-0789">Thiol protease inhibitor</keyword>
<dbReference type="FunFam" id="3.10.450.10:FF:000001">
    <property type="entry name" value="Cystatin-A"/>
    <property type="match status" value="1"/>
</dbReference>
<name>A0A3B4F903_9CICH</name>
<comment type="similarity">
    <text evidence="2">Belongs to the cystatin family.</text>
</comment>
<dbReference type="PANTHER" id="PTHR11414">
    <property type="entry name" value="CYSTATIN FAMILY MEMBER"/>
    <property type="match status" value="1"/>
</dbReference>
<feature type="domain" description="Cystatin" evidence="9">
    <location>
        <begin position="2"/>
        <end position="98"/>
    </location>
</feature>
<evidence type="ECO:0000256" key="2">
    <source>
        <dbReference type="ARBA" id="ARBA00009403"/>
    </source>
</evidence>
<dbReference type="PRINTS" id="PR00295">
    <property type="entry name" value="STEFINA"/>
</dbReference>
<dbReference type="Ensembl" id="ENSPNYT00000005853.1">
    <property type="protein sequence ID" value="ENSPNYP00000005706.1"/>
    <property type="gene ID" value="ENSPNYG00000004417.1"/>
</dbReference>
<dbReference type="STRING" id="303518.ENSPNYP00000005706"/>
<dbReference type="Gene3D" id="3.10.450.10">
    <property type="match status" value="1"/>
</dbReference>
<proteinExistence type="inferred from homology"/>
<gene>
    <name evidence="10" type="primary">CSTA</name>
</gene>
<evidence type="ECO:0000256" key="8">
    <source>
        <dbReference type="ARBA" id="ARBA00041437"/>
    </source>
</evidence>
<dbReference type="PANTHER" id="PTHR11414:SF21">
    <property type="entry name" value="CYSTATIN 14A, TANDEM DUPLICATE 1-RELATED"/>
    <property type="match status" value="1"/>
</dbReference>
<evidence type="ECO:0000256" key="6">
    <source>
        <dbReference type="ARBA" id="ARBA00022859"/>
    </source>
</evidence>
<dbReference type="SUPFAM" id="SSF54403">
    <property type="entry name" value="Cystatin/monellin"/>
    <property type="match status" value="1"/>
</dbReference>
<dbReference type="InterPro" id="IPR001713">
    <property type="entry name" value="Prot_inh_stefin"/>
</dbReference>
<sequence>MLMCGGLTEEKEADEEVQKICDMKPLAEQKTGRNFEVFTAENYKTQVVAGTNYFIKVYVGGNEYVHLRVYEKLPAYGGTLELTDLQHPKTQNDSIEYF</sequence>
<organism evidence="10">
    <name type="scientific">Pundamilia nyererei</name>
    <dbReference type="NCBI Taxonomy" id="303518"/>
    <lineage>
        <taxon>Eukaryota</taxon>
        <taxon>Metazoa</taxon>
        <taxon>Chordata</taxon>
        <taxon>Craniata</taxon>
        <taxon>Vertebrata</taxon>
        <taxon>Euteleostomi</taxon>
        <taxon>Actinopterygii</taxon>
        <taxon>Neopterygii</taxon>
        <taxon>Teleostei</taxon>
        <taxon>Neoteleostei</taxon>
        <taxon>Acanthomorphata</taxon>
        <taxon>Ovalentaria</taxon>
        <taxon>Cichlomorphae</taxon>
        <taxon>Cichliformes</taxon>
        <taxon>Cichlidae</taxon>
        <taxon>African cichlids</taxon>
        <taxon>Pseudocrenilabrinae</taxon>
        <taxon>Haplochromini</taxon>
        <taxon>Pundamilia</taxon>
    </lineage>
</organism>
<dbReference type="InterPro" id="IPR046350">
    <property type="entry name" value="Cystatin_sf"/>
</dbReference>
<dbReference type="GO" id="GO:0002376">
    <property type="term" value="P:immune system process"/>
    <property type="evidence" value="ECO:0007669"/>
    <property type="project" value="UniProtKB-KW"/>
</dbReference>